<keyword evidence="3" id="KW-1185">Reference proteome</keyword>
<protein>
    <submittedName>
        <fullName evidence="2">HNH endonuclease</fullName>
    </submittedName>
</protein>
<evidence type="ECO:0000313" key="2">
    <source>
        <dbReference type="EMBL" id="MFB2835931.1"/>
    </source>
</evidence>
<dbReference type="Proteomes" id="UP001576780">
    <property type="component" value="Unassembled WGS sequence"/>
</dbReference>
<keyword evidence="2" id="KW-0255">Endonuclease</keyword>
<keyword evidence="2" id="KW-0540">Nuclease</keyword>
<reference evidence="2 3" key="1">
    <citation type="submission" date="2024-09" db="EMBL/GenBank/DDBJ databases">
        <title>Floridaenema gen nov. (Aerosakkonemataceae, Aerosakkonematales ord. nov., Cyanobacteria) from benthic tropical and subtropical fresh waters, with the description of four new species.</title>
        <authorList>
            <person name="Moretto J.A."/>
            <person name="Berthold D.E."/>
            <person name="Lefler F.W."/>
            <person name="Huang I.-S."/>
            <person name="Laughinghouse H. IV."/>
        </authorList>
    </citation>
    <scope>NUCLEOTIDE SEQUENCE [LARGE SCALE GENOMIC DNA]</scope>
    <source>
        <strain evidence="2 3">BLCC-F167</strain>
    </source>
</reference>
<keyword evidence="2" id="KW-0378">Hydrolase</keyword>
<accession>A0ABV4WLV2</accession>
<dbReference type="InterPro" id="IPR003615">
    <property type="entry name" value="HNH_nuc"/>
</dbReference>
<dbReference type="Gene3D" id="1.10.30.50">
    <property type="match status" value="1"/>
</dbReference>
<evidence type="ECO:0000259" key="1">
    <source>
        <dbReference type="SMART" id="SM00507"/>
    </source>
</evidence>
<organism evidence="2 3">
    <name type="scientific">Floridaenema evergladense BLCC-F167</name>
    <dbReference type="NCBI Taxonomy" id="3153639"/>
    <lineage>
        <taxon>Bacteria</taxon>
        <taxon>Bacillati</taxon>
        <taxon>Cyanobacteriota</taxon>
        <taxon>Cyanophyceae</taxon>
        <taxon>Oscillatoriophycideae</taxon>
        <taxon>Aerosakkonematales</taxon>
        <taxon>Aerosakkonemataceae</taxon>
        <taxon>Floridanema</taxon>
        <taxon>Floridanema evergladense</taxon>
    </lineage>
</organism>
<dbReference type="SMART" id="SM00507">
    <property type="entry name" value="HNHc"/>
    <property type="match status" value="1"/>
</dbReference>
<dbReference type="Pfam" id="PF01844">
    <property type="entry name" value="HNH"/>
    <property type="match status" value="1"/>
</dbReference>
<dbReference type="GO" id="GO:0004519">
    <property type="term" value="F:endonuclease activity"/>
    <property type="evidence" value="ECO:0007669"/>
    <property type="project" value="UniProtKB-KW"/>
</dbReference>
<dbReference type="EMBL" id="JBHFNT010000128">
    <property type="protein sequence ID" value="MFB2835931.1"/>
    <property type="molecule type" value="Genomic_DNA"/>
</dbReference>
<dbReference type="CDD" id="cd00085">
    <property type="entry name" value="HNHc"/>
    <property type="match status" value="1"/>
</dbReference>
<dbReference type="InterPro" id="IPR002711">
    <property type="entry name" value="HNH"/>
</dbReference>
<feature type="domain" description="HNH nuclease" evidence="1">
    <location>
        <begin position="6"/>
        <end position="61"/>
    </location>
</feature>
<proteinExistence type="predicted"/>
<gene>
    <name evidence="2" type="ORF">ACE1CA_15480</name>
</gene>
<dbReference type="RefSeq" id="WP_413278331.1">
    <property type="nucleotide sequence ID" value="NZ_JBHFNT010000128.1"/>
</dbReference>
<name>A0ABV4WLV2_9CYAN</name>
<evidence type="ECO:0000313" key="3">
    <source>
        <dbReference type="Proteomes" id="UP001576780"/>
    </source>
</evidence>
<comment type="caution">
    <text evidence="2">The sequence shown here is derived from an EMBL/GenBank/DDBJ whole genome shotgun (WGS) entry which is preliminary data.</text>
</comment>
<sequence>MTRWDDLKLKLIERDGSTCSICGKTLLMDLRLLRIEHIKPVSRGGKSDLDNLRIVCPECNFYVTDLREYEFVDYLVCLLRMNSTFSEVQQEISLGYGQAAYAKRIDIFAQEIKNNNWSEVYIECKSQRGFSLRRIEDMLTQLKTYHTLIEGKRLALAFPGTLPKKTIEAIEAQGIEVWDIPFLSQRFENEIPYVEHPVFQPILLAALAKKQQSPEEILIQKLRNCQPGKEDWSKYQKIIGEILERLFCPPLSTPISERSDAEQVNRRDYILTNYAESGFWHFLRTTYQADYIVVDAKNYKNDVGKKEALQIANYLKPHGAGLFGIIFCRDSIDNGCECTLREQWTIHRKLIIVVSDRDVEQMLLNKSSNGPPEEIIKQKIEDFRLSM</sequence>